<gene>
    <name evidence="3" type="ORF">HDID_LOCUS9279</name>
    <name evidence="4" type="ORF">WMSIL1_LOCUS14399</name>
</gene>
<feature type="coiled-coil region" evidence="1">
    <location>
        <begin position="144"/>
        <end position="178"/>
    </location>
</feature>
<name>A0A0R3SUT4_HYMDI</name>
<sequence length="229" mass="26664">MTAPCGQRNYQYTINFYERKTDEALYRAAKYRDLLERSYANAIESLEHAIEYLEKEKSLCGDDCGNHDLLDVRERSLRNRLQIMQPYRRYMDPHSPNKPVSENYNSKLSNMADTFVILDHQPLYPLSNPSPALKMCPKNKDERLEELQIRIVELEKMVDQLSRKLEQSERRARAEEDARFIAEGQLLMMSSRNPANSDSSYSGLDTSITSSRSFRPGRFTSSFDEDQVN</sequence>
<evidence type="ECO:0000313" key="5">
    <source>
        <dbReference type="Proteomes" id="UP000274504"/>
    </source>
</evidence>
<evidence type="ECO:0000256" key="1">
    <source>
        <dbReference type="SAM" id="Coils"/>
    </source>
</evidence>
<dbReference type="EMBL" id="UYSG01011250">
    <property type="protein sequence ID" value="VDL61597.1"/>
    <property type="molecule type" value="Genomic_DNA"/>
</dbReference>
<organism evidence="7">
    <name type="scientific">Hymenolepis diminuta</name>
    <name type="common">Rat tapeworm</name>
    <dbReference type="NCBI Taxonomy" id="6216"/>
    <lineage>
        <taxon>Eukaryota</taxon>
        <taxon>Metazoa</taxon>
        <taxon>Spiralia</taxon>
        <taxon>Lophotrochozoa</taxon>
        <taxon>Platyhelminthes</taxon>
        <taxon>Cestoda</taxon>
        <taxon>Eucestoda</taxon>
        <taxon>Cyclophyllidea</taxon>
        <taxon>Hymenolepididae</taxon>
        <taxon>Hymenolepis</taxon>
    </lineage>
</organism>
<evidence type="ECO:0000313" key="4">
    <source>
        <dbReference type="EMBL" id="VUZ56837.1"/>
    </source>
</evidence>
<dbReference type="AlphaFoldDB" id="A0A0R3SUT4"/>
<keyword evidence="6" id="KW-1185">Reference proteome</keyword>
<evidence type="ECO:0000313" key="6">
    <source>
        <dbReference type="Proteomes" id="UP000321570"/>
    </source>
</evidence>
<dbReference type="OrthoDB" id="6249053at2759"/>
<reference evidence="3 5" key="2">
    <citation type="submission" date="2018-11" db="EMBL/GenBank/DDBJ databases">
        <authorList>
            <consortium name="Pathogen Informatics"/>
        </authorList>
    </citation>
    <scope>NUCLEOTIDE SEQUENCE [LARGE SCALE GENOMIC DNA]</scope>
</reference>
<reference evidence="4 6" key="3">
    <citation type="submission" date="2019-07" db="EMBL/GenBank/DDBJ databases">
        <authorList>
            <person name="Jastrzebski P J."/>
            <person name="Paukszto L."/>
            <person name="Jastrzebski P J."/>
        </authorList>
    </citation>
    <scope>NUCLEOTIDE SEQUENCE [LARGE SCALE GENOMIC DNA]</scope>
    <source>
        <strain evidence="4 6">WMS-il1</strain>
    </source>
</reference>
<proteinExistence type="predicted"/>
<reference evidence="7" key="1">
    <citation type="submission" date="2017-02" db="UniProtKB">
        <authorList>
            <consortium name="WormBaseParasite"/>
        </authorList>
    </citation>
    <scope>IDENTIFICATION</scope>
</reference>
<evidence type="ECO:0000313" key="3">
    <source>
        <dbReference type="EMBL" id="VDL61597.1"/>
    </source>
</evidence>
<dbReference type="EMBL" id="CABIJS010000708">
    <property type="protein sequence ID" value="VUZ56837.1"/>
    <property type="molecule type" value="Genomic_DNA"/>
</dbReference>
<dbReference type="WBParaSite" id="HDID_0000928101-mRNA-1">
    <property type="protein sequence ID" value="HDID_0000928101-mRNA-1"/>
    <property type="gene ID" value="HDID_0000928101"/>
</dbReference>
<feature type="compositionally biased region" description="Polar residues" evidence="2">
    <location>
        <begin position="191"/>
        <end position="213"/>
    </location>
</feature>
<dbReference type="Proteomes" id="UP000321570">
    <property type="component" value="Unassembled WGS sequence"/>
</dbReference>
<evidence type="ECO:0000256" key="2">
    <source>
        <dbReference type="SAM" id="MobiDB-lite"/>
    </source>
</evidence>
<keyword evidence="1" id="KW-0175">Coiled coil</keyword>
<feature type="region of interest" description="Disordered" evidence="2">
    <location>
        <begin position="191"/>
        <end position="229"/>
    </location>
</feature>
<protein>
    <submittedName>
        <fullName evidence="7">MIT domain-containing protein</fullName>
    </submittedName>
</protein>
<accession>A0A0R3SUT4</accession>
<evidence type="ECO:0000313" key="7">
    <source>
        <dbReference type="WBParaSite" id="HDID_0000928101-mRNA-1"/>
    </source>
</evidence>
<dbReference type="Proteomes" id="UP000274504">
    <property type="component" value="Unassembled WGS sequence"/>
</dbReference>